<keyword evidence="6" id="KW-0411">Iron-sulfur</keyword>
<dbReference type="NCBIfam" id="TIGR04269">
    <property type="entry name" value="SAM_SPASM_FxsB"/>
    <property type="match status" value="1"/>
</dbReference>
<dbReference type="InterPro" id="IPR000385">
    <property type="entry name" value="MoaA_NifB_PqqE_Fe-S-bd_CS"/>
</dbReference>
<evidence type="ECO:0000313" key="9">
    <source>
        <dbReference type="Proteomes" id="UP000001868"/>
    </source>
</evidence>
<dbReference type="STRING" id="450851.PHZ_c2389"/>
<organism evidence="8 9">
    <name type="scientific">Phenylobacterium zucineum (strain HLK1)</name>
    <dbReference type="NCBI Taxonomy" id="450851"/>
    <lineage>
        <taxon>Bacteria</taxon>
        <taxon>Pseudomonadati</taxon>
        <taxon>Pseudomonadota</taxon>
        <taxon>Alphaproteobacteria</taxon>
        <taxon>Caulobacterales</taxon>
        <taxon>Caulobacteraceae</taxon>
        <taxon>Phenylobacterium</taxon>
    </lineage>
</organism>
<dbReference type="OrthoDB" id="9782387at2"/>
<keyword evidence="9" id="KW-1185">Reference proteome</keyword>
<dbReference type="GO" id="GO:0046872">
    <property type="term" value="F:metal ion binding"/>
    <property type="evidence" value="ECO:0007669"/>
    <property type="project" value="UniProtKB-KW"/>
</dbReference>
<evidence type="ECO:0000313" key="8">
    <source>
        <dbReference type="EMBL" id="ACG78798.1"/>
    </source>
</evidence>
<dbReference type="EMBL" id="CP000747">
    <property type="protein sequence ID" value="ACG78798.1"/>
    <property type="molecule type" value="Genomic_DNA"/>
</dbReference>
<dbReference type="KEGG" id="pzu:PHZ_c2389"/>
<dbReference type="RefSeq" id="WP_012522938.1">
    <property type="nucleotide sequence ID" value="NC_011144.1"/>
</dbReference>
<dbReference type="SFLD" id="SFLDG01386">
    <property type="entry name" value="main_SPASM_domain-containing"/>
    <property type="match status" value="1"/>
</dbReference>
<evidence type="ECO:0000256" key="3">
    <source>
        <dbReference type="ARBA" id="ARBA00022691"/>
    </source>
</evidence>
<dbReference type="PROSITE" id="PS01305">
    <property type="entry name" value="MOAA_NIFB_PQQE"/>
    <property type="match status" value="1"/>
</dbReference>
<dbReference type="CDD" id="cd01335">
    <property type="entry name" value="Radical_SAM"/>
    <property type="match status" value="1"/>
</dbReference>
<protein>
    <recommendedName>
        <fullName evidence="7">Radical SAM core domain-containing protein</fullName>
    </recommendedName>
</protein>
<keyword evidence="4" id="KW-0479">Metal-binding</keyword>
<evidence type="ECO:0000256" key="6">
    <source>
        <dbReference type="ARBA" id="ARBA00023014"/>
    </source>
</evidence>
<evidence type="ECO:0000256" key="2">
    <source>
        <dbReference type="ARBA" id="ARBA00022485"/>
    </source>
</evidence>
<evidence type="ECO:0000256" key="5">
    <source>
        <dbReference type="ARBA" id="ARBA00023004"/>
    </source>
</evidence>
<proteinExistence type="predicted"/>
<dbReference type="InterPro" id="IPR007197">
    <property type="entry name" value="rSAM"/>
</dbReference>
<dbReference type="InterPro" id="IPR026337">
    <property type="entry name" value="AKG_HExxH"/>
</dbReference>
<gene>
    <name evidence="8" type="ordered locus">PHZ_c2389</name>
</gene>
<dbReference type="Gene3D" id="3.20.20.70">
    <property type="entry name" value="Aldolase class I"/>
    <property type="match status" value="1"/>
</dbReference>
<dbReference type="PANTHER" id="PTHR43273:SF8">
    <property type="entry name" value="RADICAL SAM DOMAIN PROTEIN"/>
    <property type="match status" value="1"/>
</dbReference>
<dbReference type="SUPFAM" id="SSF102114">
    <property type="entry name" value="Radical SAM enzymes"/>
    <property type="match status" value="1"/>
</dbReference>
<reference evidence="8 9" key="1">
    <citation type="journal article" date="2008" name="BMC Genomics">
        <title>Complete genome of Phenylobacterium zucineum - a novel facultative intracellular bacterium isolated from human erythroleukemia cell line K562.</title>
        <authorList>
            <person name="Luo Y."/>
            <person name="Xu X."/>
            <person name="Ding Z."/>
            <person name="Liu Z."/>
            <person name="Zhang B."/>
            <person name="Yan Z."/>
            <person name="Sun J."/>
            <person name="Hu S."/>
            <person name="Hu X."/>
        </authorList>
    </citation>
    <scope>NUCLEOTIDE SEQUENCE [LARGE SCALE GENOMIC DNA]</scope>
    <source>
        <strain evidence="8 9">HLK1</strain>
    </source>
</reference>
<dbReference type="InterPro" id="IPR023867">
    <property type="entry name" value="Sulphatase_maturase_rSAM"/>
</dbReference>
<accession>B4RFY5</accession>
<dbReference type="SFLD" id="SFLDS00029">
    <property type="entry name" value="Radical_SAM"/>
    <property type="match status" value="1"/>
</dbReference>
<dbReference type="PANTHER" id="PTHR43273">
    <property type="entry name" value="ANAEROBIC SULFATASE-MATURATING ENZYME HOMOLOG ASLB-RELATED"/>
    <property type="match status" value="1"/>
</dbReference>
<keyword evidence="3" id="KW-0949">S-adenosyl-L-methionine</keyword>
<keyword evidence="2" id="KW-0004">4Fe-4S</keyword>
<name>B4RFY5_PHEZH</name>
<dbReference type="InterPro" id="IPR058240">
    <property type="entry name" value="rSAM_sf"/>
</dbReference>
<dbReference type="SFLD" id="SFLDG01067">
    <property type="entry name" value="SPASM/twitch_domain_containing"/>
    <property type="match status" value="1"/>
</dbReference>
<dbReference type="GO" id="GO:0016491">
    <property type="term" value="F:oxidoreductase activity"/>
    <property type="evidence" value="ECO:0007669"/>
    <property type="project" value="InterPro"/>
</dbReference>
<dbReference type="InterPro" id="IPR013785">
    <property type="entry name" value="Aldolase_TIM"/>
</dbReference>
<dbReference type="HOGENOM" id="CLU_390115_0_0_5"/>
<feature type="domain" description="Radical SAM core" evidence="7">
    <location>
        <begin position="3"/>
        <end position="238"/>
    </location>
</feature>
<keyword evidence="5" id="KW-0408">Iron</keyword>
<comment type="cofactor">
    <cofactor evidence="1">
        <name>[4Fe-4S] cluster</name>
        <dbReference type="ChEBI" id="CHEBI:49883"/>
    </cofactor>
</comment>
<dbReference type="SFLD" id="SFLDG01072">
    <property type="entry name" value="dehydrogenase_like"/>
    <property type="match status" value="1"/>
</dbReference>
<dbReference type="Proteomes" id="UP000001868">
    <property type="component" value="Chromosome"/>
</dbReference>
<evidence type="ECO:0000256" key="1">
    <source>
        <dbReference type="ARBA" id="ARBA00001966"/>
    </source>
</evidence>
<dbReference type="eggNOG" id="COG0641">
    <property type="taxonomic scope" value="Bacteria"/>
</dbReference>
<dbReference type="NCBIfam" id="TIGR04267">
    <property type="entry name" value="mod_HExxH"/>
    <property type="match status" value="1"/>
</dbReference>
<dbReference type="Pfam" id="PF04055">
    <property type="entry name" value="Radical_SAM"/>
    <property type="match status" value="1"/>
</dbReference>
<evidence type="ECO:0000256" key="4">
    <source>
        <dbReference type="ARBA" id="ARBA00022723"/>
    </source>
</evidence>
<sequence>MTPARISSFLVKVASRCNLDCDYCYVYHHADQAWRSMPQVLSDEDRQAFARRLAEYARSIDLKRAAVIFHGGEPLLAGAASLCAFARLIRETAGPDIDIDIGLQTNGLLLDDEALDLFEAHGIGVSLSLDGPRAVNDLHRTTRRRRSSFDRVEAALERLKLRPGVFAGVIAVIDASTDPAELLEYFAGHAPPRVDFLLPDAHHGRPPPGRSADEDLYVRWLLRAFDTWLDHYPSLPVRSFEALLDAIMGLPSGTDAFGFGDVSLISVETDGTYHDLDVLKVVGNGTQLGGGVKDTSIAEAASSVRLEDHRRLLARSGLCATCQECAVVDICGGGAVPHRWSEGGFSNPTVYCREMKALIAHAQSRLSEALETEAGEPELDIDVDAFELAETGEAVMANLRENASRAHRESLDAALRYVAGQGGPAGQTALRILTLSAERLDSISWQPGVVAWSGVTLAARDGRTVCDVSGAPLSFDPDYVDDIERLCRSPIETPIVGADDRWLRRPFGDAIAFEPEEVADAARPLVEEALRILAAWRPALGREIAATSPAVQFIRDPTAHPDKIVSFSDDAVPGALFVSVRQGDGLIDAYDLADSLLHEHRHQKLYLFERRFPTTLPGDLVVSPWREDLRPVSGLFHAIFVFVELRRFWEHVLASGPPRMLTRARNQLADTERNLAQAFATLEQRQLTGAGEALAAVLRSRRAVSLAA</sequence>
<dbReference type="PROSITE" id="PS51918">
    <property type="entry name" value="RADICAL_SAM"/>
    <property type="match status" value="1"/>
</dbReference>
<dbReference type="GO" id="GO:0051539">
    <property type="term" value="F:4 iron, 4 sulfur cluster binding"/>
    <property type="evidence" value="ECO:0007669"/>
    <property type="project" value="UniProtKB-KW"/>
</dbReference>
<evidence type="ECO:0000259" key="7">
    <source>
        <dbReference type="PROSITE" id="PS51918"/>
    </source>
</evidence>
<dbReference type="InterPro" id="IPR026335">
    <property type="entry name" value="rSAM_SPASM_FxsB"/>
</dbReference>
<dbReference type="NCBIfam" id="NF041707">
    <property type="entry name" value="rSAM_YhhB"/>
    <property type="match status" value="1"/>
</dbReference>
<dbReference type="AlphaFoldDB" id="B4RFY5"/>